<gene>
    <name evidence="1" type="ORF">ALGA_3805</name>
</gene>
<reference evidence="2" key="2">
    <citation type="journal article" date="2020" name="Antonie Van Leeuwenhoek">
        <title>Labilibaculum antarcticum sp. nov., a novel facultative anaerobic, psychrotorelant bacterium isolated from marine sediment of Antarctica.</title>
        <authorList>
            <person name="Watanabe M."/>
            <person name="Kojima H."/>
            <person name="Fukui M."/>
        </authorList>
    </citation>
    <scope>NUCLEOTIDE SEQUENCE [LARGE SCALE GENOMIC DNA]</scope>
    <source>
        <strain evidence="2">SPP2</strain>
    </source>
</reference>
<name>A0A1Y1CNW4_9BACT</name>
<proteinExistence type="predicted"/>
<protein>
    <submittedName>
        <fullName evidence="1">Zinc ribbon domain-containing protein</fullName>
    </submittedName>
</protein>
<dbReference type="EMBL" id="AP018042">
    <property type="protein sequence ID" value="BAX82097.1"/>
    <property type="molecule type" value="Genomic_DNA"/>
</dbReference>
<evidence type="ECO:0000313" key="2">
    <source>
        <dbReference type="Proteomes" id="UP000218267"/>
    </source>
</evidence>
<keyword evidence="2" id="KW-1185">Reference proteome</keyword>
<dbReference type="OrthoDB" id="9788304at2"/>
<accession>A0A1Y1CNW4</accession>
<reference evidence="1 2" key="1">
    <citation type="journal article" date="2018" name="Mar. Genomics">
        <title>Complete genome sequence of Marinifilaceae bacterium strain SPP2, isolated from the Antarctic marine sediment.</title>
        <authorList>
            <person name="Watanabe M."/>
            <person name="Kojima H."/>
            <person name="Fukui M."/>
        </authorList>
    </citation>
    <scope>NUCLEOTIDE SEQUENCE [LARGE SCALE GENOMIC DNA]</scope>
    <source>
        <strain evidence="1 2">SPP2</strain>
    </source>
</reference>
<dbReference type="KEGG" id="mbas:ALGA_3805"/>
<dbReference type="RefSeq" id="WP_096432110.1">
    <property type="nucleotide sequence ID" value="NZ_AP018042.1"/>
</dbReference>
<organism evidence="1 2">
    <name type="scientific">Labilibaculum antarcticum</name>
    <dbReference type="NCBI Taxonomy" id="1717717"/>
    <lineage>
        <taxon>Bacteria</taxon>
        <taxon>Pseudomonadati</taxon>
        <taxon>Bacteroidota</taxon>
        <taxon>Bacteroidia</taxon>
        <taxon>Marinilabiliales</taxon>
        <taxon>Marinifilaceae</taxon>
        <taxon>Labilibaculum</taxon>
    </lineage>
</organism>
<sequence length="143" mass="16516">MTTSYINPKEFDRQLTEKKLTLKDVAEILTLEINHAKDIFAGYKSIPEIEILKLHELMGFVYLDLITSEKTINENKPIKIVRPKKHSSNNNHSILKNTYLDIDEKASCEKCNFLINNPVNYCPNCGELLPQLIRDDKTIPNEK</sequence>
<dbReference type="Proteomes" id="UP000218267">
    <property type="component" value="Chromosome"/>
</dbReference>
<evidence type="ECO:0000313" key="1">
    <source>
        <dbReference type="EMBL" id="BAX82097.1"/>
    </source>
</evidence>
<dbReference type="AlphaFoldDB" id="A0A1Y1CNW4"/>